<dbReference type="GO" id="GO:0006412">
    <property type="term" value="P:translation"/>
    <property type="evidence" value="ECO:0007669"/>
    <property type="project" value="UniProtKB-UniRule"/>
</dbReference>
<reference evidence="11 12" key="1">
    <citation type="submission" date="2016-08" db="EMBL/GenBank/DDBJ databases">
        <authorList>
            <person name="Seilhamer J.J."/>
        </authorList>
    </citation>
    <scope>NUCLEOTIDE SEQUENCE [LARGE SCALE GENOMIC DNA]</scope>
    <source>
        <strain evidence="11">L21-II-0</strain>
    </source>
</reference>
<dbReference type="Pfam" id="PF00673">
    <property type="entry name" value="Ribosomal_L5_C"/>
    <property type="match status" value="1"/>
</dbReference>
<dbReference type="GO" id="GO:0003735">
    <property type="term" value="F:structural constituent of ribosome"/>
    <property type="evidence" value="ECO:0007669"/>
    <property type="project" value="InterPro"/>
</dbReference>
<evidence type="ECO:0000313" key="11">
    <source>
        <dbReference type="EMBL" id="SCL76459.1"/>
    </source>
</evidence>
<dbReference type="Gene3D" id="3.30.1440.10">
    <property type="match status" value="1"/>
</dbReference>
<proteinExistence type="inferred from homology"/>
<evidence type="ECO:0000313" key="12">
    <source>
        <dbReference type="Proteomes" id="UP000184671"/>
    </source>
</evidence>
<dbReference type="EMBL" id="FMID01000060">
    <property type="protein sequence ID" value="SCL76459.1"/>
    <property type="molecule type" value="Genomic_DNA"/>
</dbReference>
<dbReference type="AlphaFoldDB" id="A0A1M4MNH8"/>
<protein>
    <recommendedName>
        <fullName evidence="7">Large ribosomal subunit protein uL5</fullName>
    </recommendedName>
</protein>
<dbReference type="InterPro" id="IPR020929">
    <property type="entry name" value="Ribosomal_uL5_CS"/>
</dbReference>
<dbReference type="GO" id="GO:1990904">
    <property type="term" value="C:ribonucleoprotein complex"/>
    <property type="evidence" value="ECO:0007669"/>
    <property type="project" value="UniProtKB-KW"/>
</dbReference>
<dbReference type="PROSITE" id="PS00358">
    <property type="entry name" value="RIBOSOMAL_L5"/>
    <property type="match status" value="1"/>
</dbReference>
<dbReference type="PANTHER" id="PTHR11994">
    <property type="entry name" value="60S RIBOSOMAL PROTEIN L11-RELATED"/>
    <property type="match status" value="1"/>
</dbReference>
<evidence type="ECO:0000256" key="7">
    <source>
        <dbReference type="HAMAP-Rule" id="MF_01333"/>
    </source>
</evidence>
<dbReference type="InterPro" id="IPR031309">
    <property type="entry name" value="Ribosomal_uL5_C"/>
</dbReference>
<dbReference type="InterPro" id="IPR022804">
    <property type="entry name" value="Ribosomal_uL5_arc"/>
</dbReference>
<dbReference type="SUPFAM" id="SSF55282">
    <property type="entry name" value="RL5-like"/>
    <property type="match status" value="1"/>
</dbReference>
<dbReference type="Pfam" id="PF00281">
    <property type="entry name" value="Ribosomal_L5"/>
    <property type="match status" value="1"/>
</dbReference>
<dbReference type="InterPro" id="IPR002132">
    <property type="entry name" value="Ribosomal_uL5"/>
</dbReference>
<evidence type="ECO:0000256" key="5">
    <source>
        <dbReference type="ARBA" id="ARBA00022980"/>
    </source>
</evidence>
<dbReference type="STRING" id="118126.L21_2390"/>
<keyword evidence="3 7" id="KW-0699">rRNA-binding</keyword>
<evidence type="ECO:0000256" key="8">
    <source>
        <dbReference type="RuleBase" id="RU003930"/>
    </source>
</evidence>
<feature type="domain" description="Large ribosomal subunit protein uL5 C-terminal" evidence="10">
    <location>
        <begin position="59"/>
        <end position="140"/>
    </location>
</feature>
<dbReference type="GO" id="GO:0005840">
    <property type="term" value="C:ribosome"/>
    <property type="evidence" value="ECO:0007669"/>
    <property type="project" value="UniProtKB-KW"/>
</dbReference>
<evidence type="ECO:0000256" key="4">
    <source>
        <dbReference type="ARBA" id="ARBA00022884"/>
    </source>
</evidence>
<gene>
    <name evidence="11" type="primary">rplE</name>
    <name evidence="7" type="synonym">rpl5</name>
    <name evidence="11" type="ORF">L21_2390</name>
</gene>
<organism evidence="11 12">
    <name type="scientific">Methanoculleus chikugoensis</name>
    <dbReference type="NCBI Taxonomy" id="118126"/>
    <lineage>
        <taxon>Archaea</taxon>
        <taxon>Methanobacteriati</taxon>
        <taxon>Methanobacteriota</taxon>
        <taxon>Stenosarchaea group</taxon>
        <taxon>Methanomicrobia</taxon>
        <taxon>Methanomicrobiales</taxon>
        <taxon>Methanomicrobiaceae</taxon>
        <taxon>Methanoculleus</taxon>
    </lineage>
</organism>
<dbReference type="Proteomes" id="UP000184671">
    <property type="component" value="Unassembled WGS sequence"/>
</dbReference>
<dbReference type="RefSeq" id="WP_074370664.1">
    <property type="nucleotide sequence ID" value="NZ_FMID01000060.1"/>
</dbReference>
<sequence length="167" mass="18926">MTAMKDIYIDKVVVHMGVGESGERLVKAEDLVKQITGQKPVRTIAKRTQPAFGIRKGAPIGCKVTLRRENAEKFITTALDIIERRLAPSQFDRTGNVSFGIEEHTDFPGMSYDPTIGIYGMDINVVLEYKGVRVARRSVERRKLPVDQKVNKEEAIAFMRERYQVEV</sequence>
<comment type="similarity">
    <text evidence="1 7 8">Belongs to the universal ribosomal protein uL5 family.</text>
</comment>
<feature type="domain" description="Large ribosomal subunit protein uL5 N-terminal" evidence="9">
    <location>
        <begin position="4"/>
        <end position="55"/>
    </location>
</feature>
<evidence type="ECO:0000259" key="10">
    <source>
        <dbReference type="Pfam" id="PF00673"/>
    </source>
</evidence>
<evidence type="ECO:0000256" key="2">
    <source>
        <dbReference type="ARBA" id="ARBA00022555"/>
    </source>
</evidence>
<dbReference type="GO" id="GO:0000049">
    <property type="term" value="F:tRNA binding"/>
    <property type="evidence" value="ECO:0007669"/>
    <property type="project" value="UniProtKB-UniRule"/>
</dbReference>
<dbReference type="GO" id="GO:0019843">
    <property type="term" value="F:rRNA binding"/>
    <property type="evidence" value="ECO:0007669"/>
    <property type="project" value="UniProtKB-UniRule"/>
</dbReference>
<evidence type="ECO:0000256" key="3">
    <source>
        <dbReference type="ARBA" id="ARBA00022730"/>
    </source>
</evidence>
<dbReference type="OrthoDB" id="372044at2157"/>
<dbReference type="InterPro" id="IPR022803">
    <property type="entry name" value="Ribosomal_uL5_dom_sf"/>
</dbReference>
<evidence type="ECO:0000256" key="6">
    <source>
        <dbReference type="ARBA" id="ARBA00023274"/>
    </source>
</evidence>
<keyword evidence="2 7" id="KW-0820">tRNA-binding</keyword>
<dbReference type="FunFam" id="3.30.1440.10:FF:000002">
    <property type="entry name" value="60S ribosomal protein L11"/>
    <property type="match status" value="1"/>
</dbReference>
<dbReference type="NCBIfam" id="NF003258">
    <property type="entry name" value="PRK04219.1"/>
    <property type="match status" value="1"/>
</dbReference>
<dbReference type="PIRSF" id="PIRSF002161">
    <property type="entry name" value="Ribosomal_L5"/>
    <property type="match status" value="1"/>
</dbReference>
<dbReference type="InterPro" id="IPR031310">
    <property type="entry name" value="Ribosomal_uL5_N"/>
</dbReference>
<accession>A0A1M4MNH8</accession>
<keyword evidence="5 7" id="KW-0689">Ribosomal protein</keyword>
<evidence type="ECO:0000259" key="9">
    <source>
        <dbReference type="Pfam" id="PF00281"/>
    </source>
</evidence>
<comment type="subunit">
    <text evidence="7">Part of the 50S ribosomal subunit; contacts the 5S rRNA and probably tRNA. Forms a bridge to the 30S subunit in the 70S ribosome.</text>
</comment>
<name>A0A1M4MNH8_9EURY</name>
<evidence type="ECO:0000256" key="1">
    <source>
        <dbReference type="ARBA" id="ARBA00008553"/>
    </source>
</evidence>
<keyword evidence="4 7" id="KW-0694">RNA-binding</keyword>
<dbReference type="InterPro" id="IPR057266">
    <property type="entry name" value="Ribosomal_uL5_euk/arc-type"/>
</dbReference>
<keyword evidence="6 7" id="KW-0687">Ribonucleoprotein</keyword>
<comment type="function">
    <text evidence="7">This is 1 of the proteins that bind and probably mediate the attachment of the 5S RNA into the large ribosomal subunit, where it forms part of the central protuberance. In the 70S ribosome it contacts protein S13 of the 30S subunit (bridge B1b), connecting the 2 subunits; this bridge is implicated in subunit movement. May contact the P site tRNA; the 5S rRNA and some of its associated proteins might help stabilize positioning of ribosome-bound tRNAs.</text>
</comment>
<dbReference type="HAMAP" id="MF_01333_A">
    <property type="entry name" value="Ribosomal_uL5_A"/>
    <property type="match status" value="1"/>
</dbReference>